<evidence type="ECO:0000256" key="8">
    <source>
        <dbReference type="ARBA" id="ARBA00031484"/>
    </source>
</evidence>
<dbReference type="InterPro" id="IPR000297">
    <property type="entry name" value="PPIase_PpiC"/>
</dbReference>
<dbReference type="EMBL" id="JAVRHS010000002">
    <property type="protein sequence ID" value="MDT0575383.1"/>
    <property type="molecule type" value="Genomic_DNA"/>
</dbReference>
<dbReference type="RefSeq" id="WP_311339951.1">
    <property type="nucleotide sequence ID" value="NZ_JAVRHS010000002.1"/>
</dbReference>
<dbReference type="Gene3D" id="1.10.4030.10">
    <property type="entry name" value="Porin chaperone SurA, peptide-binding domain"/>
    <property type="match status" value="1"/>
</dbReference>
<evidence type="ECO:0000256" key="5">
    <source>
        <dbReference type="ARBA" id="ARBA00023186"/>
    </source>
</evidence>
<name>A0ABU2ZFM2_9SPHN</name>
<comment type="caution">
    <text evidence="12">The sequence shown here is derived from an EMBL/GenBank/DDBJ whole genome shotgun (WGS) entry which is preliminary data.</text>
</comment>
<keyword evidence="6 9" id="KW-0413">Isomerase</keyword>
<dbReference type="PANTHER" id="PTHR47637">
    <property type="entry name" value="CHAPERONE SURA"/>
    <property type="match status" value="1"/>
</dbReference>
<evidence type="ECO:0000256" key="9">
    <source>
        <dbReference type="PROSITE-ProRule" id="PRU00278"/>
    </source>
</evidence>
<reference evidence="12 13" key="1">
    <citation type="submission" date="2023-09" db="EMBL/GenBank/DDBJ databases">
        <authorList>
            <person name="Rey-Velasco X."/>
        </authorList>
    </citation>
    <scope>NUCLEOTIDE SEQUENCE [LARGE SCALE GENOMIC DNA]</scope>
    <source>
        <strain evidence="12 13">F390</strain>
    </source>
</reference>
<sequence length="434" mass="46296">MTALSLIMLAGTPVLAQADRPAATPAPQTAAAATSAEPGLRGATAIVNGAIITGTDIDQRLAIVLAANDSELAPAEQAQLRNQIQSNLIDEMLQIQEANAADVAVSDAEVEATYNRVSQQNFNMPSDRLDAYLATIGSSPQSMKQQIRGELSWQRLLRRNIAPFINVSADEVQERLDRLQADKGTEEYRLGEIFLSANSENSAQVRERALQIAQQLQQGGSFVAYARQYSEASSAAVGGDLGWVRLGALPPELATSASQMQTGQLLGPIELAGGYSLMYLIDKRQVLVADPRDAVLSLKQISISFPAGAKQQDATARASRFAEGVQDLGGCDRAEQGAAALGAQIVSNEGVRVRDLPAPLQEAMLSLPIGGVSPPFGSIEEGVRVLMVCGRSDPAASSGPSAEQLMAQIEDERVNKRAQTYLRDLRRDAIIEYN</sequence>
<proteinExistence type="predicted"/>
<protein>
    <recommendedName>
        <fullName evidence="1">Parvulin-like PPIase</fullName>
    </recommendedName>
    <alternativeName>
        <fullName evidence="7">Peptidyl-prolyl cis-trans isomerase plp</fullName>
    </alternativeName>
    <alternativeName>
        <fullName evidence="8">Rotamase plp</fullName>
    </alternativeName>
</protein>
<dbReference type="Pfam" id="PF00639">
    <property type="entry name" value="Rotamase"/>
    <property type="match status" value="1"/>
</dbReference>
<evidence type="ECO:0000256" key="1">
    <source>
        <dbReference type="ARBA" id="ARBA00018370"/>
    </source>
</evidence>
<evidence type="ECO:0000256" key="6">
    <source>
        <dbReference type="ARBA" id="ARBA00023235"/>
    </source>
</evidence>
<accession>A0ABU2ZFM2</accession>
<feature type="chain" id="PRO_5046510953" description="Parvulin-like PPIase" evidence="10">
    <location>
        <begin position="19"/>
        <end position="434"/>
    </location>
</feature>
<evidence type="ECO:0000313" key="13">
    <source>
        <dbReference type="Proteomes" id="UP001259803"/>
    </source>
</evidence>
<evidence type="ECO:0000259" key="11">
    <source>
        <dbReference type="PROSITE" id="PS50198"/>
    </source>
</evidence>
<evidence type="ECO:0000256" key="10">
    <source>
        <dbReference type="SAM" id="SignalP"/>
    </source>
</evidence>
<evidence type="ECO:0000256" key="3">
    <source>
        <dbReference type="ARBA" id="ARBA00022764"/>
    </source>
</evidence>
<dbReference type="InterPro" id="IPR046357">
    <property type="entry name" value="PPIase_dom_sf"/>
</dbReference>
<dbReference type="Gene3D" id="3.10.50.40">
    <property type="match status" value="1"/>
</dbReference>
<evidence type="ECO:0000256" key="4">
    <source>
        <dbReference type="ARBA" id="ARBA00023110"/>
    </source>
</evidence>
<dbReference type="Pfam" id="PF09312">
    <property type="entry name" value="SurA_N"/>
    <property type="match status" value="1"/>
</dbReference>
<keyword evidence="3" id="KW-0574">Periplasm</keyword>
<organism evidence="12 13">
    <name type="scientific">Croceicoccus esteveae</name>
    <dbReference type="NCBI Taxonomy" id="3075597"/>
    <lineage>
        <taxon>Bacteria</taxon>
        <taxon>Pseudomonadati</taxon>
        <taxon>Pseudomonadota</taxon>
        <taxon>Alphaproteobacteria</taxon>
        <taxon>Sphingomonadales</taxon>
        <taxon>Erythrobacteraceae</taxon>
        <taxon>Croceicoccus</taxon>
    </lineage>
</organism>
<evidence type="ECO:0000256" key="2">
    <source>
        <dbReference type="ARBA" id="ARBA00022729"/>
    </source>
</evidence>
<dbReference type="InterPro" id="IPR027304">
    <property type="entry name" value="Trigger_fact/SurA_dom_sf"/>
</dbReference>
<dbReference type="SUPFAM" id="SSF109998">
    <property type="entry name" value="Triger factor/SurA peptide-binding domain-like"/>
    <property type="match status" value="1"/>
</dbReference>
<keyword evidence="4 9" id="KW-0697">Rotamase</keyword>
<evidence type="ECO:0000256" key="7">
    <source>
        <dbReference type="ARBA" id="ARBA00030642"/>
    </source>
</evidence>
<dbReference type="GO" id="GO:0016853">
    <property type="term" value="F:isomerase activity"/>
    <property type="evidence" value="ECO:0007669"/>
    <property type="project" value="UniProtKB-KW"/>
</dbReference>
<keyword evidence="13" id="KW-1185">Reference proteome</keyword>
<evidence type="ECO:0000313" key="12">
    <source>
        <dbReference type="EMBL" id="MDT0575383.1"/>
    </source>
</evidence>
<gene>
    <name evidence="12" type="ORF">RM533_04200</name>
</gene>
<feature type="signal peptide" evidence="10">
    <location>
        <begin position="1"/>
        <end position="18"/>
    </location>
</feature>
<keyword evidence="2 10" id="KW-0732">Signal</keyword>
<feature type="domain" description="PpiC" evidence="11">
    <location>
        <begin position="185"/>
        <end position="282"/>
    </location>
</feature>
<dbReference type="InterPro" id="IPR015391">
    <property type="entry name" value="SurA_N"/>
</dbReference>
<dbReference type="PROSITE" id="PS50198">
    <property type="entry name" value="PPIC_PPIASE_2"/>
    <property type="match status" value="1"/>
</dbReference>
<dbReference type="Proteomes" id="UP001259803">
    <property type="component" value="Unassembled WGS sequence"/>
</dbReference>
<keyword evidence="5" id="KW-0143">Chaperone</keyword>
<dbReference type="InterPro" id="IPR050280">
    <property type="entry name" value="OMP_Chaperone_SurA"/>
</dbReference>
<dbReference type="PANTHER" id="PTHR47637:SF1">
    <property type="entry name" value="CHAPERONE SURA"/>
    <property type="match status" value="1"/>
</dbReference>
<dbReference type="SUPFAM" id="SSF54534">
    <property type="entry name" value="FKBP-like"/>
    <property type="match status" value="2"/>
</dbReference>